<organism evidence="2 3">
    <name type="scientific">Reyranella humidisoli</name>
    <dbReference type="NCBI Taxonomy" id="2849149"/>
    <lineage>
        <taxon>Bacteria</taxon>
        <taxon>Pseudomonadati</taxon>
        <taxon>Pseudomonadota</taxon>
        <taxon>Alphaproteobacteria</taxon>
        <taxon>Hyphomicrobiales</taxon>
        <taxon>Reyranellaceae</taxon>
        <taxon>Reyranella</taxon>
    </lineage>
</organism>
<name>A0ABS6IM25_9HYPH</name>
<gene>
    <name evidence="2" type="ORF">KQ910_16460</name>
</gene>
<dbReference type="EMBL" id="JAHOPB010000001">
    <property type="protein sequence ID" value="MBU8875368.1"/>
    <property type="molecule type" value="Genomic_DNA"/>
</dbReference>
<evidence type="ECO:0000313" key="3">
    <source>
        <dbReference type="Proteomes" id="UP000727907"/>
    </source>
</evidence>
<keyword evidence="3" id="KW-1185">Reference proteome</keyword>
<comment type="caution">
    <text evidence="2">The sequence shown here is derived from an EMBL/GenBank/DDBJ whole genome shotgun (WGS) entry which is preliminary data.</text>
</comment>
<feature type="region of interest" description="Disordered" evidence="1">
    <location>
        <begin position="64"/>
        <end position="129"/>
    </location>
</feature>
<dbReference type="Proteomes" id="UP000727907">
    <property type="component" value="Unassembled WGS sequence"/>
</dbReference>
<sequence length="129" mass="13311">MARRNFATVDALLALTCVVIFAGGVLAQTGASGQSAPPRGGPPVEKIAADLGIPADRVREALRKVGPPPHAEQQPPTEAQMKSHLQALAAAMNVSPDKLMPVLEKYRPSPPQRGGNPGSSTGAKSGDRS</sequence>
<evidence type="ECO:0000256" key="1">
    <source>
        <dbReference type="SAM" id="MobiDB-lite"/>
    </source>
</evidence>
<dbReference type="RefSeq" id="WP_216962482.1">
    <property type="nucleotide sequence ID" value="NZ_JAHOPB010000001.1"/>
</dbReference>
<reference evidence="2 3" key="1">
    <citation type="submission" date="2021-06" db="EMBL/GenBank/DDBJ databases">
        <authorList>
            <person name="Lee D.H."/>
        </authorList>
    </citation>
    <scope>NUCLEOTIDE SEQUENCE [LARGE SCALE GENOMIC DNA]</scope>
    <source>
        <strain evidence="2 3">MMS21-HV4-11</strain>
    </source>
</reference>
<protein>
    <submittedName>
        <fullName evidence="2">Uncharacterized protein</fullName>
    </submittedName>
</protein>
<accession>A0ABS6IM25</accession>
<evidence type="ECO:0000313" key="2">
    <source>
        <dbReference type="EMBL" id="MBU8875368.1"/>
    </source>
</evidence>
<proteinExistence type="predicted"/>